<keyword evidence="2" id="KW-1185">Reference proteome</keyword>
<organism evidence="1 2">
    <name type="scientific">Trichinella spiralis</name>
    <name type="common">Trichina worm</name>
    <dbReference type="NCBI Taxonomy" id="6334"/>
    <lineage>
        <taxon>Eukaryota</taxon>
        <taxon>Metazoa</taxon>
        <taxon>Ecdysozoa</taxon>
        <taxon>Nematoda</taxon>
        <taxon>Enoplea</taxon>
        <taxon>Dorylaimia</taxon>
        <taxon>Trichinellida</taxon>
        <taxon>Trichinellidae</taxon>
        <taxon>Trichinella</taxon>
    </lineage>
</organism>
<sequence length="140" mass="15777">MRKYIYIITAIRFPAHQFFEQSPGVGFSHPHFVCSGDLVEVGSAFIDHVDLPFGGRAKLRSVRPSQPVSQTRPWRQTHCQVDCLASQIYFNVRWCRSASGSTLSLAEKWKQQHEPAMVAFVFCVGLDFSVGRKSRTTTVG</sequence>
<reference evidence="1 2" key="1">
    <citation type="submission" date="2024-07" db="EMBL/GenBank/DDBJ databases">
        <title>Enhanced genomic and transcriptomic resources for Trichinella pseudospiralis and T. spiralis underpin the discovery of pronounced molecular differences between stages and species.</title>
        <authorList>
            <person name="Pasi K.K."/>
            <person name="La Rosa G."/>
            <person name="Gomez-Morales M.A."/>
            <person name="Tosini F."/>
            <person name="Sumanam S."/>
            <person name="Young N.D."/>
            <person name="Chang B.C."/>
            <person name="Robin G.B."/>
        </authorList>
    </citation>
    <scope>NUCLEOTIDE SEQUENCE [LARGE SCALE GENOMIC DNA]</scope>
    <source>
        <strain evidence="1">ISS534</strain>
    </source>
</reference>
<dbReference type="Proteomes" id="UP001558632">
    <property type="component" value="Unassembled WGS sequence"/>
</dbReference>
<proteinExistence type="predicted"/>
<dbReference type="EMBL" id="JBEUSY010000190">
    <property type="protein sequence ID" value="KAL1242736.1"/>
    <property type="molecule type" value="Genomic_DNA"/>
</dbReference>
<protein>
    <submittedName>
        <fullName evidence="1">Biotin synthase</fullName>
    </submittedName>
</protein>
<comment type="caution">
    <text evidence="1">The sequence shown here is derived from an EMBL/GenBank/DDBJ whole genome shotgun (WGS) entry which is preliminary data.</text>
</comment>
<accession>A0ABR3KQ06</accession>
<evidence type="ECO:0000313" key="2">
    <source>
        <dbReference type="Proteomes" id="UP001558632"/>
    </source>
</evidence>
<evidence type="ECO:0000313" key="1">
    <source>
        <dbReference type="EMBL" id="KAL1242736.1"/>
    </source>
</evidence>
<name>A0ABR3KQ06_TRISP</name>
<gene>
    <name evidence="1" type="ORF">TSPI_10780</name>
</gene>